<evidence type="ECO:0000256" key="3">
    <source>
        <dbReference type="ARBA" id="ARBA00022723"/>
    </source>
</evidence>
<dbReference type="EC" id="1.2.1.2" evidence="8"/>
<accession>A0A0W8FKL8</accession>
<dbReference type="GO" id="GO:0046872">
    <property type="term" value="F:metal ion binding"/>
    <property type="evidence" value="ECO:0007669"/>
    <property type="project" value="UniProtKB-KW"/>
</dbReference>
<dbReference type="PIRSF" id="PIRSF036298">
    <property type="entry name" value="FDH_4Fe4S"/>
    <property type="match status" value="1"/>
</dbReference>
<comment type="caution">
    <text evidence="8">The sequence shown here is derived from an EMBL/GenBank/DDBJ whole genome shotgun (WGS) entry which is preliminary data.</text>
</comment>
<keyword evidence="6" id="KW-0411">Iron-sulfur</keyword>
<dbReference type="Pfam" id="PF13247">
    <property type="entry name" value="Fer4_11"/>
    <property type="match status" value="1"/>
</dbReference>
<dbReference type="InterPro" id="IPR051555">
    <property type="entry name" value="FDH_Electron_Transfer_Unit"/>
</dbReference>
<proteinExistence type="predicted"/>
<organism evidence="8">
    <name type="scientific">hydrocarbon metagenome</name>
    <dbReference type="NCBI Taxonomy" id="938273"/>
    <lineage>
        <taxon>unclassified sequences</taxon>
        <taxon>metagenomes</taxon>
        <taxon>ecological metagenomes</taxon>
    </lineage>
</organism>
<dbReference type="InterPro" id="IPR017896">
    <property type="entry name" value="4Fe4S_Fe-S-bd"/>
</dbReference>
<keyword evidence="5" id="KW-0408">Iron</keyword>
<dbReference type="Gene3D" id="3.30.70.20">
    <property type="match status" value="2"/>
</dbReference>
<dbReference type="GO" id="GO:0051539">
    <property type="term" value="F:4 iron, 4 sulfur cluster binding"/>
    <property type="evidence" value="ECO:0007669"/>
    <property type="project" value="UniProtKB-KW"/>
</dbReference>
<feature type="domain" description="4Fe-4S ferredoxin-type" evidence="7">
    <location>
        <begin position="100"/>
        <end position="129"/>
    </location>
</feature>
<dbReference type="EMBL" id="LNQE01001062">
    <property type="protein sequence ID" value="KUG21419.1"/>
    <property type="molecule type" value="Genomic_DNA"/>
</dbReference>
<name>A0A0W8FKL8_9ZZZZ</name>
<dbReference type="PROSITE" id="PS51379">
    <property type="entry name" value="4FE4S_FER_2"/>
    <property type="match status" value="2"/>
</dbReference>
<dbReference type="AlphaFoldDB" id="A0A0W8FKL8"/>
<dbReference type="InterPro" id="IPR038384">
    <property type="entry name" value="Formate_DH_C_sf"/>
</dbReference>
<evidence type="ECO:0000256" key="2">
    <source>
        <dbReference type="ARBA" id="ARBA00022485"/>
    </source>
</evidence>
<dbReference type="InterPro" id="IPR017900">
    <property type="entry name" value="4Fe4S_Fe_S_CS"/>
</dbReference>
<dbReference type="GO" id="GO:0015944">
    <property type="term" value="P:formate oxidation"/>
    <property type="evidence" value="ECO:0007669"/>
    <property type="project" value="InterPro"/>
</dbReference>
<dbReference type="GO" id="GO:0030313">
    <property type="term" value="C:cell envelope"/>
    <property type="evidence" value="ECO:0007669"/>
    <property type="project" value="UniProtKB-SubCell"/>
</dbReference>
<evidence type="ECO:0000256" key="4">
    <source>
        <dbReference type="ARBA" id="ARBA00022737"/>
    </source>
</evidence>
<keyword evidence="8" id="KW-0560">Oxidoreductase</keyword>
<gene>
    <name evidence="8" type="ORF">ASZ90_008772</name>
</gene>
<dbReference type="InterPro" id="IPR014603">
    <property type="entry name" value="Formate_DH_Fe-S_su"/>
</dbReference>
<dbReference type="PANTHER" id="PTHR43545:SF6">
    <property type="entry name" value="FORMATE DEHYDROGENASE, NITRATE-INDUCIBLE, IRON-SULFUR SUBUNIT"/>
    <property type="match status" value="1"/>
</dbReference>
<dbReference type="Pfam" id="PF09163">
    <property type="entry name" value="Form-deh_trans"/>
    <property type="match status" value="1"/>
</dbReference>
<dbReference type="SUPFAM" id="SSF54862">
    <property type="entry name" value="4Fe-4S ferredoxins"/>
    <property type="match status" value="1"/>
</dbReference>
<evidence type="ECO:0000256" key="6">
    <source>
        <dbReference type="ARBA" id="ARBA00023014"/>
    </source>
</evidence>
<feature type="domain" description="4Fe-4S ferredoxin-type" evidence="7">
    <location>
        <begin position="68"/>
        <end position="99"/>
    </location>
</feature>
<protein>
    <submittedName>
        <fullName evidence="8">Formate dehydrogenase o beta subunit</fullName>
        <ecNumber evidence="8">1.2.1.2</ecNumber>
    </submittedName>
</protein>
<reference evidence="8" key="1">
    <citation type="journal article" date="2015" name="Proc. Natl. Acad. Sci. U.S.A.">
        <title>Networks of energetic and metabolic interactions define dynamics in microbial communities.</title>
        <authorList>
            <person name="Embree M."/>
            <person name="Liu J.K."/>
            <person name="Al-Bassam M.M."/>
            <person name="Zengler K."/>
        </authorList>
    </citation>
    <scope>NUCLEOTIDE SEQUENCE</scope>
</reference>
<evidence type="ECO:0000313" key="8">
    <source>
        <dbReference type="EMBL" id="KUG21419.1"/>
    </source>
</evidence>
<dbReference type="Gene3D" id="1.20.5.480">
    <property type="entry name" value="Single helix bin"/>
    <property type="match status" value="1"/>
</dbReference>
<keyword evidence="3" id="KW-0479">Metal-binding</keyword>
<evidence type="ECO:0000256" key="1">
    <source>
        <dbReference type="ARBA" id="ARBA00004196"/>
    </source>
</evidence>
<dbReference type="GO" id="GO:0016491">
    <property type="term" value="F:oxidoreductase activity"/>
    <property type="evidence" value="ECO:0007669"/>
    <property type="project" value="UniProtKB-KW"/>
</dbReference>
<dbReference type="GO" id="GO:0045333">
    <property type="term" value="P:cellular respiration"/>
    <property type="evidence" value="ECO:0007669"/>
    <property type="project" value="InterPro"/>
</dbReference>
<comment type="subcellular location">
    <subcellularLocation>
        <location evidence="1">Cell envelope</location>
    </subcellularLocation>
</comment>
<dbReference type="InterPro" id="IPR015246">
    <property type="entry name" value="Formate_DH_TM"/>
</dbReference>
<evidence type="ECO:0000259" key="7">
    <source>
        <dbReference type="PROSITE" id="PS51379"/>
    </source>
</evidence>
<dbReference type="SUPFAM" id="SSF81597">
    <property type="entry name" value="Iron-sulfur subunit of formate dehydrogenase N, transmembrane anchor"/>
    <property type="match status" value="1"/>
</dbReference>
<dbReference type="PANTHER" id="PTHR43545">
    <property type="entry name" value="FORMATE DEHYDROGENASE, NITRATE-INDUCIBLE, IRON-SULFUR SUBUNIT"/>
    <property type="match status" value="1"/>
</dbReference>
<dbReference type="PROSITE" id="PS00198">
    <property type="entry name" value="4FE4S_FER_1"/>
    <property type="match status" value="1"/>
</dbReference>
<evidence type="ECO:0000256" key="5">
    <source>
        <dbReference type="ARBA" id="ARBA00023004"/>
    </source>
</evidence>
<sequence length="269" mass="30186">MNGNEFVKLIDTTLCTACRGCQIACKQWNVQPGLRTKNFGSYQNPPDLQWNTWTLIRFQEYEDNDKNFTWIFRKDGCMHCTDAACVKVCPSGALYYTPIKTVGVHREKCIGCKECIPACPFDIPRYNKETEKVTKCDLCYSRIQENLPPACVKSCPTGALTIGPKDEMIKKAYARVEQLGGDANVYGDKFVGGTHVIYVLQFKPEVYDELPKDPKVPASIFIWKDMLKPLSLLAAGGVIGGSLLHYFIHGPHRPHPEHYSSNDKKQGGA</sequence>
<keyword evidence="2" id="KW-0004">4Fe-4S</keyword>
<keyword evidence="4" id="KW-0677">Repeat</keyword>